<protein>
    <recommendedName>
        <fullName evidence="3">Tyr recombinase domain-containing protein</fullName>
    </recommendedName>
</protein>
<sequence length="199" mass="21606">MERRRCGAGAAASRTASLGTTRAFSRRATERSMETVMSGKIPAGPELFPGPKQGSVISHEAVRNALREAARRWKLHKRVTPHVLRHRFATHLLELGTDIGAIQTLLGYRSIRTTVRYVRVSQAHVGRTRSPVEVLDTQEAIEEALAARAAEPAPAEEPPSPTRTSARATPPRSSPTRSRGICEGTAGRARNEEIACSSP</sequence>
<name>S4XMS8_SORCE</name>
<dbReference type="InterPro" id="IPR013762">
    <property type="entry name" value="Integrase-like_cat_sf"/>
</dbReference>
<accession>S4XMS8</accession>
<dbReference type="InterPro" id="IPR011010">
    <property type="entry name" value="DNA_brk_join_enz"/>
</dbReference>
<evidence type="ECO:0000256" key="1">
    <source>
        <dbReference type="ARBA" id="ARBA00023172"/>
    </source>
</evidence>
<dbReference type="Gene3D" id="1.10.443.10">
    <property type="entry name" value="Intergrase catalytic core"/>
    <property type="match status" value="1"/>
</dbReference>
<dbReference type="GO" id="GO:0003677">
    <property type="term" value="F:DNA binding"/>
    <property type="evidence" value="ECO:0007669"/>
    <property type="project" value="InterPro"/>
</dbReference>
<dbReference type="InterPro" id="IPR002104">
    <property type="entry name" value="Integrase_catalytic"/>
</dbReference>
<dbReference type="HOGENOM" id="CLU_1371441_0_0_7"/>
<dbReference type="STRING" id="1254432.SCE1572_07955"/>
<dbReference type="Pfam" id="PF00589">
    <property type="entry name" value="Phage_integrase"/>
    <property type="match status" value="1"/>
</dbReference>
<dbReference type="SUPFAM" id="SSF56349">
    <property type="entry name" value="DNA breaking-rejoining enzymes"/>
    <property type="match status" value="1"/>
</dbReference>
<proteinExistence type="predicted"/>
<dbReference type="AlphaFoldDB" id="S4XMS8"/>
<feature type="region of interest" description="Disordered" evidence="2">
    <location>
        <begin position="147"/>
        <end position="199"/>
    </location>
</feature>
<gene>
    <name evidence="4" type="ORF">SCE1572_07955</name>
</gene>
<evidence type="ECO:0000256" key="2">
    <source>
        <dbReference type="SAM" id="MobiDB-lite"/>
    </source>
</evidence>
<dbReference type="PATRIC" id="fig|1254432.3.peg.1771"/>
<reference evidence="4 5" key="1">
    <citation type="journal article" date="2013" name="Sci. Rep.">
        <title>Extraordinary expansion of a Sorangium cellulosum genome from an alkaline milieu.</title>
        <authorList>
            <person name="Han K."/>
            <person name="Li Z.F."/>
            <person name="Peng R."/>
            <person name="Zhu L.P."/>
            <person name="Zhou T."/>
            <person name="Wang L.G."/>
            <person name="Li S.G."/>
            <person name="Zhang X.B."/>
            <person name="Hu W."/>
            <person name="Wu Z.H."/>
            <person name="Qin N."/>
            <person name="Li Y.Z."/>
        </authorList>
    </citation>
    <scope>NUCLEOTIDE SEQUENCE [LARGE SCALE GENOMIC DNA]</scope>
    <source>
        <strain evidence="4 5">So0157-2</strain>
    </source>
</reference>
<dbReference type="GO" id="GO:0015074">
    <property type="term" value="P:DNA integration"/>
    <property type="evidence" value="ECO:0007669"/>
    <property type="project" value="InterPro"/>
</dbReference>
<keyword evidence="1" id="KW-0233">DNA recombination</keyword>
<feature type="domain" description="Tyr recombinase" evidence="3">
    <location>
        <begin position="1"/>
        <end position="130"/>
    </location>
</feature>
<organism evidence="4 5">
    <name type="scientific">Sorangium cellulosum So0157-2</name>
    <dbReference type="NCBI Taxonomy" id="1254432"/>
    <lineage>
        <taxon>Bacteria</taxon>
        <taxon>Pseudomonadati</taxon>
        <taxon>Myxococcota</taxon>
        <taxon>Polyangia</taxon>
        <taxon>Polyangiales</taxon>
        <taxon>Polyangiaceae</taxon>
        <taxon>Sorangium</taxon>
    </lineage>
</organism>
<dbReference type="Proteomes" id="UP000014803">
    <property type="component" value="Chromosome"/>
</dbReference>
<evidence type="ECO:0000313" key="5">
    <source>
        <dbReference type="Proteomes" id="UP000014803"/>
    </source>
</evidence>
<dbReference type="eggNOG" id="COG4974">
    <property type="taxonomic scope" value="Bacteria"/>
</dbReference>
<dbReference type="GO" id="GO:0006310">
    <property type="term" value="P:DNA recombination"/>
    <property type="evidence" value="ECO:0007669"/>
    <property type="project" value="UniProtKB-KW"/>
</dbReference>
<dbReference type="EMBL" id="CP003969">
    <property type="protein sequence ID" value="AGP34447.1"/>
    <property type="molecule type" value="Genomic_DNA"/>
</dbReference>
<dbReference type="PROSITE" id="PS51898">
    <property type="entry name" value="TYR_RECOMBINASE"/>
    <property type="match status" value="1"/>
</dbReference>
<dbReference type="KEGG" id="scu:SCE1572_07955"/>
<evidence type="ECO:0000259" key="3">
    <source>
        <dbReference type="PROSITE" id="PS51898"/>
    </source>
</evidence>
<dbReference type="OrthoDB" id="9801717at2"/>
<evidence type="ECO:0000313" key="4">
    <source>
        <dbReference type="EMBL" id="AGP34447.1"/>
    </source>
</evidence>